<accession>A0A9N9MTE1</accession>
<dbReference type="AlphaFoldDB" id="A0A9N9MTE1"/>
<evidence type="ECO:0000313" key="2">
    <source>
        <dbReference type="EMBL" id="CAG9768241.1"/>
    </source>
</evidence>
<name>A0A9N9MTE1_9CUCU</name>
<gene>
    <name evidence="2" type="ORF">CEUTPL_LOCUS8788</name>
</gene>
<feature type="region of interest" description="Disordered" evidence="1">
    <location>
        <begin position="109"/>
        <end position="146"/>
    </location>
</feature>
<dbReference type="PANTHER" id="PTHR34153:SF2">
    <property type="entry name" value="SI:CH211-262H13.3-RELATED"/>
    <property type="match status" value="1"/>
</dbReference>
<reference evidence="2" key="1">
    <citation type="submission" date="2022-01" db="EMBL/GenBank/DDBJ databases">
        <authorList>
            <person name="King R."/>
        </authorList>
    </citation>
    <scope>NUCLEOTIDE SEQUENCE</scope>
</reference>
<dbReference type="EMBL" id="OU892280">
    <property type="protein sequence ID" value="CAG9768241.1"/>
    <property type="molecule type" value="Genomic_DNA"/>
</dbReference>
<dbReference type="PANTHER" id="PTHR34153">
    <property type="entry name" value="SI:CH211-262H13.3-RELATED-RELATED"/>
    <property type="match status" value="1"/>
</dbReference>
<protein>
    <recommendedName>
        <fullName evidence="4">DUF4806 domain-containing protein</fullName>
    </recommendedName>
</protein>
<dbReference type="Proteomes" id="UP001152799">
    <property type="component" value="Chromosome 4"/>
</dbReference>
<dbReference type="OrthoDB" id="10069532at2759"/>
<organism evidence="2 3">
    <name type="scientific">Ceutorhynchus assimilis</name>
    <name type="common">cabbage seed weevil</name>
    <dbReference type="NCBI Taxonomy" id="467358"/>
    <lineage>
        <taxon>Eukaryota</taxon>
        <taxon>Metazoa</taxon>
        <taxon>Ecdysozoa</taxon>
        <taxon>Arthropoda</taxon>
        <taxon>Hexapoda</taxon>
        <taxon>Insecta</taxon>
        <taxon>Pterygota</taxon>
        <taxon>Neoptera</taxon>
        <taxon>Endopterygota</taxon>
        <taxon>Coleoptera</taxon>
        <taxon>Polyphaga</taxon>
        <taxon>Cucujiformia</taxon>
        <taxon>Curculionidae</taxon>
        <taxon>Ceutorhynchinae</taxon>
        <taxon>Ceutorhynchus</taxon>
    </lineage>
</organism>
<evidence type="ECO:0008006" key="4">
    <source>
        <dbReference type="Google" id="ProtNLM"/>
    </source>
</evidence>
<evidence type="ECO:0000313" key="3">
    <source>
        <dbReference type="Proteomes" id="UP001152799"/>
    </source>
</evidence>
<evidence type="ECO:0000256" key="1">
    <source>
        <dbReference type="SAM" id="MobiDB-lite"/>
    </source>
</evidence>
<sequence>MFVGIQFTEADGGTISLVHEKWLTPRKKEVWWPPHKQHEVFVKSLRKGETPNEQWSLFKVEKSFFQEDNYQKASLKLKKAEVTSDVATDIEEKLPLKRPRKLNRKLFFTESSDESEANEPPPKKLQLKRVQSGTNRQDATGMKLVPPKDMPVAIPLQNIEDLKSIEEYLALDKNLSALASYCETLGGRDKVAKVNNILRNLLSNRVAAEFSFLGTRQDKRPFANLKLRKVVVNAVLSKCEGDAADIDGLIKVWLKHAPKRAALERKTRTC</sequence>
<keyword evidence="3" id="KW-1185">Reference proteome</keyword>
<proteinExistence type="predicted"/>
<feature type="compositionally biased region" description="Polar residues" evidence="1">
    <location>
        <begin position="129"/>
        <end position="138"/>
    </location>
</feature>